<feature type="transmembrane region" description="Helical" evidence="1">
    <location>
        <begin position="241"/>
        <end position="268"/>
    </location>
</feature>
<organism evidence="3 4">
    <name type="scientific">Hypocrea virens (strain Gv29-8 / FGSC 10586)</name>
    <name type="common">Gliocladium virens</name>
    <name type="synonym">Trichoderma virens</name>
    <dbReference type="NCBI Taxonomy" id="413071"/>
    <lineage>
        <taxon>Eukaryota</taxon>
        <taxon>Fungi</taxon>
        <taxon>Dikarya</taxon>
        <taxon>Ascomycota</taxon>
        <taxon>Pezizomycotina</taxon>
        <taxon>Sordariomycetes</taxon>
        <taxon>Hypocreomycetidae</taxon>
        <taxon>Hypocreales</taxon>
        <taxon>Hypocreaceae</taxon>
        <taxon>Trichoderma</taxon>
    </lineage>
</organism>
<comment type="caution">
    <text evidence="3">The sequence shown here is derived from an EMBL/GenBank/DDBJ whole genome shotgun (WGS) entry which is preliminary data.</text>
</comment>
<feature type="transmembrane region" description="Helical" evidence="1">
    <location>
        <begin position="57"/>
        <end position="77"/>
    </location>
</feature>
<keyword evidence="4" id="KW-1185">Reference proteome</keyword>
<dbReference type="AlphaFoldDB" id="G9N6Z0"/>
<gene>
    <name evidence="3" type="ORF">TRIVIDRAFT_226448</name>
</gene>
<dbReference type="eggNOG" id="ENOG502RM70">
    <property type="taxonomic scope" value="Eukaryota"/>
</dbReference>
<evidence type="ECO:0000313" key="4">
    <source>
        <dbReference type="Proteomes" id="UP000007115"/>
    </source>
</evidence>
<reference evidence="3 4" key="1">
    <citation type="journal article" date="2011" name="Genome Biol.">
        <title>Comparative genome sequence analysis underscores mycoparasitism as the ancestral life style of Trichoderma.</title>
        <authorList>
            <person name="Kubicek C.P."/>
            <person name="Herrera-Estrella A."/>
            <person name="Seidl-Seiboth V."/>
            <person name="Martinez D.A."/>
            <person name="Druzhinina I.S."/>
            <person name="Thon M."/>
            <person name="Zeilinger S."/>
            <person name="Casas-Flores S."/>
            <person name="Horwitz B.A."/>
            <person name="Mukherjee P.K."/>
            <person name="Mukherjee M."/>
            <person name="Kredics L."/>
            <person name="Alcaraz L.D."/>
            <person name="Aerts A."/>
            <person name="Antal Z."/>
            <person name="Atanasova L."/>
            <person name="Cervantes-Badillo M.G."/>
            <person name="Challacombe J."/>
            <person name="Chertkov O."/>
            <person name="McCluskey K."/>
            <person name="Coulpier F."/>
            <person name="Deshpande N."/>
            <person name="von Doehren H."/>
            <person name="Ebbole D.J."/>
            <person name="Esquivel-Naranjo E.U."/>
            <person name="Fekete E."/>
            <person name="Flipphi M."/>
            <person name="Glaser F."/>
            <person name="Gomez-Rodriguez E.Y."/>
            <person name="Gruber S."/>
            <person name="Han C."/>
            <person name="Henrissat B."/>
            <person name="Hermosa R."/>
            <person name="Hernandez-Onate M."/>
            <person name="Karaffa L."/>
            <person name="Kosti I."/>
            <person name="Le Crom S."/>
            <person name="Lindquist E."/>
            <person name="Lucas S."/>
            <person name="Luebeck M."/>
            <person name="Luebeck P.S."/>
            <person name="Margeot A."/>
            <person name="Metz B."/>
            <person name="Misra M."/>
            <person name="Nevalainen H."/>
            <person name="Omann M."/>
            <person name="Packer N."/>
            <person name="Perrone G."/>
            <person name="Uresti-Rivera E.E."/>
            <person name="Salamov A."/>
            <person name="Schmoll M."/>
            <person name="Seiboth B."/>
            <person name="Shapiro H."/>
            <person name="Sukno S."/>
            <person name="Tamayo-Ramos J.A."/>
            <person name="Tisch D."/>
            <person name="Wiest A."/>
            <person name="Wilkinson H.H."/>
            <person name="Zhang M."/>
            <person name="Coutinho P.M."/>
            <person name="Kenerley C.M."/>
            <person name="Monte E."/>
            <person name="Baker S.E."/>
            <person name="Grigoriev I.V."/>
        </authorList>
    </citation>
    <scope>NUCLEOTIDE SEQUENCE [LARGE SCALE GENOMIC DNA]</scope>
    <source>
        <strain evidence="4">Gv29-8 / FGSC 10586</strain>
    </source>
</reference>
<keyword evidence="1" id="KW-0812">Transmembrane</keyword>
<sequence>MSLLIHLTPFLLLILLYRLCPAHFPPSTTTSKLFLLYTLSCHLLAHGTSSWSLIQDFALIVFAHVLLAAIYLLHYLAKYAWCVKRVLLSLYAQVAKSVHLSVRNLATHIAQFEESSQDKNRDKDHLTETEIDFVVHHFTDTSADPVDDLIPYSLPPEKIPRLRQDWTSSALAFLHLHESPFRLYEFPQLFMLYTLRFYSLYPPLLDIVISLYEQKTLDLYIIRIRLILIIRRKLEPFCRMSSYLVILGNLYAPAIAIFTLHFIFWTIVLSIGELYALFVCLLFIFWMLSRLR</sequence>
<dbReference type="VEuPathDB" id="FungiDB:TRIVIDRAFT_226448"/>
<keyword evidence="2" id="KW-0732">Signal</keyword>
<dbReference type="OrthoDB" id="4893692at2759"/>
<name>G9N6Z0_HYPVG</name>
<evidence type="ECO:0000256" key="1">
    <source>
        <dbReference type="SAM" id="Phobius"/>
    </source>
</evidence>
<feature type="chain" id="PRO_5003524034" evidence="2">
    <location>
        <begin position="23"/>
        <end position="292"/>
    </location>
</feature>
<feature type="signal peptide" evidence="2">
    <location>
        <begin position="1"/>
        <end position="22"/>
    </location>
</feature>
<dbReference type="GeneID" id="25792027"/>
<protein>
    <submittedName>
        <fullName evidence="3">Uncharacterized protein</fullName>
    </submittedName>
</protein>
<keyword evidence="1" id="KW-1133">Transmembrane helix</keyword>
<dbReference type="Proteomes" id="UP000007115">
    <property type="component" value="Unassembled WGS sequence"/>
</dbReference>
<proteinExistence type="predicted"/>
<dbReference type="EMBL" id="ABDF02000088">
    <property type="protein sequence ID" value="EHK17488.1"/>
    <property type="molecule type" value="Genomic_DNA"/>
</dbReference>
<keyword evidence="1" id="KW-0472">Membrane</keyword>
<evidence type="ECO:0000313" key="3">
    <source>
        <dbReference type="EMBL" id="EHK17488.1"/>
    </source>
</evidence>
<dbReference type="OMA" id="CPAHFPP"/>
<dbReference type="RefSeq" id="XP_013951690.1">
    <property type="nucleotide sequence ID" value="XM_014096215.1"/>
</dbReference>
<feature type="transmembrane region" description="Helical" evidence="1">
    <location>
        <begin position="274"/>
        <end position="291"/>
    </location>
</feature>
<evidence type="ECO:0000256" key="2">
    <source>
        <dbReference type="SAM" id="SignalP"/>
    </source>
</evidence>
<dbReference type="InParanoid" id="G9N6Z0"/>
<dbReference type="HOGENOM" id="CLU_956635_0_0_1"/>
<accession>G9N6Z0</accession>